<dbReference type="CDD" id="cd22160">
    <property type="entry name" value="F-box_AtFBL13-like"/>
    <property type="match status" value="1"/>
</dbReference>
<feature type="domain" description="F-box" evidence="1">
    <location>
        <begin position="2"/>
        <end position="38"/>
    </location>
</feature>
<proteinExistence type="predicted"/>
<dbReference type="SUPFAM" id="SSF52047">
    <property type="entry name" value="RNI-like"/>
    <property type="match status" value="1"/>
</dbReference>
<evidence type="ECO:0000259" key="1">
    <source>
        <dbReference type="PROSITE" id="PS50181"/>
    </source>
</evidence>
<dbReference type="InterPro" id="IPR050232">
    <property type="entry name" value="FBL13/AtMIF1-like"/>
</dbReference>
<dbReference type="PANTHER" id="PTHR31900">
    <property type="entry name" value="F-BOX/RNI SUPERFAMILY PROTEIN-RELATED"/>
    <property type="match status" value="1"/>
</dbReference>
<keyword evidence="2" id="KW-1185">Reference proteome</keyword>
<reference evidence="2" key="1">
    <citation type="journal article" date="2014" name="Nat. Commun.">
        <title>The emerging biofuel crop Camelina sativa retains a highly undifferentiated hexaploid genome structure.</title>
        <authorList>
            <person name="Kagale S."/>
            <person name="Koh C."/>
            <person name="Nixon J."/>
            <person name="Bollina V."/>
            <person name="Clarke W.E."/>
            <person name="Tuteja R."/>
            <person name="Spillane C."/>
            <person name="Robinson S.J."/>
            <person name="Links M.G."/>
            <person name="Clarke C."/>
            <person name="Higgins E.E."/>
            <person name="Huebert T."/>
            <person name="Sharpe A.G."/>
            <person name="Parkin I.A."/>
        </authorList>
    </citation>
    <scope>NUCLEOTIDE SEQUENCE [LARGE SCALE GENOMIC DNA]</scope>
    <source>
        <strain evidence="2">cv. DH55</strain>
    </source>
</reference>
<dbReference type="Pfam" id="PF00646">
    <property type="entry name" value="F-box"/>
    <property type="match status" value="1"/>
</dbReference>
<gene>
    <name evidence="3" type="primary">LOC104753680</name>
</gene>
<evidence type="ECO:0000313" key="2">
    <source>
        <dbReference type="Proteomes" id="UP000694864"/>
    </source>
</evidence>
<dbReference type="InterPro" id="IPR001810">
    <property type="entry name" value="F-box_dom"/>
</dbReference>
<dbReference type="Gene3D" id="3.80.10.10">
    <property type="entry name" value="Ribonuclease Inhibitor"/>
    <property type="match status" value="1"/>
</dbReference>
<dbReference type="PANTHER" id="PTHR31900:SF25">
    <property type="entry name" value="FBD DOMAIN-CONTAINING PROTEIN"/>
    <property type="match status" value="1"/>
</dbReference>
<reference evidence="3" key="2">
    <citation type="submission" date="2025-08" db="UniProtKB">
        <authorList>
            <consortium name="RefSeq"/>
        </authorList>
    </citation>
    <scope>IDENTIFICATION</scope>
    <source>
        <tissue evidence="3">Leaf</tissue>
    </source>
</reference>
<dbReference type="InterPro" id="IPR036047">
    <property type="entry name" value="F-box-like_dom_sf"/>
</dbReference>
<dbReference type="InterPro" id="IPR032675">
    <property type="entry name" value="LRR_dom_sf"/>
</dbReference>
<dbReference type="SUPFAM" id="SSF81383">
    <property type="entry name" value="F-box domain"/>
    <property type="match status" value="1"/>
</dbReference>
<dbReference type="Proteomes" id="UP000694864">
    <property type="component" value="Chromosome 2"/>
</dbReference>
<organism evidence="2 3">
    <name type="scientific">Camelina sativa</name>
    <name type="common">False flax</name>
    <name type="synonym">Myagrum sativum</name>
    <dbReference type="NCBI Taxonomy" id="90675"/>
    <lineage>
        <taxon>Eukaryota</taxon>
        <taxon>Viridiplantae</taxon>
        <taxon>Streptophyta</taxon>
        <taxon>Embryophyta</taxon>
        <taxon>Tracheophyta</taxon>
        <taxon>Spermatophyta</taxon>
        <taxon>Magnoliopsida</taxon>
        <taxon>eudicotyledons</taxon>
        <taxon>Gunneridae</taxon>
        <taxon>Pentapetalae</taxon>
        <taxon>rosids</taxon>
        <taxon>malvids</taxon>
        <taxon>Brassicales</taxon>
        <taxon>Brassicaceae</taxon>
        <taxon>Camelineae</taxon>
        <taxon>Camelina</taxon>
    </lineage>
</organism>
<name>A0ABM1QI08_CAMSA</name>
<dbReference type="RefSeq" id="XP_019086396.1">
    <property type="nucleotide sequence ID" value="XM_019230851.1"/>
</dbReference>
<dbReference type="InterPro" id="IPR053781">
    <property type="entry name" value="F-box_AtFBL13-like"/>
</dbReference>
<evidence type="ECO:0000313" key="3">
    <source>
        <dbReference type="RefSeq" id="XP_019086396.1"/>
    </source>
</evidence>
<protein>
    <submittedName>
        <fullName evidence="3">FBD-associated F-box protein At5g53635</fullName>
    </submittedName>
</protein>
<dbReference type="InterPro" id="IPR055411">
    <property type="entry name" value="LRR_FXL15/At3g58940/PEG3-like"/>
</dbReference>
<sequence length="297" mass="33724">MEDRISQLPDPLICQILSHLPTEDIVKTSVLSTRWTTLWLWVTCLELNPREFPDFGSFVKFGDRFFDSNRVSSIENLKLSFLINYSVDDASRFTSWIDAAVKRKVQHLHVHFLPDGGLSMIRKSLYICKTLVSLKIRLVALPNAVFVSLPCLKIMHLGHITYPNESTFERLVSSCSVLEELEIQGSFDSNANVFRVISKSLKKLSIELMFCLRAPGSGFVIDAPRLHSLSIDDNLPESFIITNMDSNVKVVLCFLLGVSDEASISSQQRHRLRSFLPLISKVKDMFIQLETFQVSPL</sequence>
<dbReference type="PROSITE" id="PS50181">
    <property type="entry name" value="FBOX"/>
    <property type="match status" value="1"/>
</dbReference>
<dbReference type="Pfam" id="PF24758">
    <property type="entry name" value="LRR_At5g56370"/>
    <property type="match status" value="1"/>
</dbReference>
<accession>A0ABM1QI08</accession>
<dbReference type="GeneID" id="104753680"/>